<name>A0A0A8ZH42_ARUDO</name>
<protein>
    <submittedName>
        <fullName evidence="1">Uncharacterized protein</fullName>
    </submittedName>
</protein>
<accession>A0A0A8ZH42</accession>
<proteinExistence type="predicted"/>
<evidence type="ECO:0000313" key="1">
    <source>
        <dbReference type="EMBL" id="JAD38719.1"/>
    </source>
</evidence>
<sequence>MAFGRRWVEAFSFKNSNIYISLYIKTLVSSTVQGPAMSFPDYMRVAT</sequence>
<reference evidence="1" key="1">
    <citation type="submission" date="2014-09" db="EMBL/GenBank/DDBJ databases">
        <authorList>
            <person name="Magalhaes I.L.F."/>
            <person name="Oliveira U."/>
            <person name="Santos F.R."/>
            <person name="Vidigal T.H.D.A."/>
            <person name="Brescovit A.D."/>
            <person name="Santos A.J."/>
        </authorList>
    </citation>
    <scope>NUCLEOTIDE SEQUENCE</scope>
    <source>
        <tissue evidence="1">Shoot tissue taken approximately 20 cm above the soil surface</tissue>
    </source>
</reference>
<dbReference type="AlphaFoldDB" id="A0A0A8ZH42"/>
<reference evidence="1" key="2">
    <citation type="journal article" date="2015" name="Data Brief">
        <title>Shoot transcriptome of the giant reed, Arundo donax.</title>
        <authorList>
            <person name="Barrero R.A."/>
            <person name="Guerrero F.D."/>
            <person name="Moolhuijzen P."/>
            <person name="Goolsby J.A."/>
            <person name="Tidwell J."/>
            <person name="Bellgard S.E."/>
            <person name="Bellgard M.I."/>
        </authorList>
    </citation>
    <scope>NUCLEOTIDE SEQUENCE</scope>
    <source>
        <tissue evidence="1">Shoot tissue taken approximately 20 cm above the soil surface</tissue>
    </source>
</reference>
<organism evidence="1">
    <name type="scientific">Arundo donax</name>
    <name type="common">Giant reed</name>
    <name type="synonym">Donax arundinaceus</name>
    <dbReference type="NCBI Taxonomy" id="35708"/>
    <lineage>
        <taxon>Eukaryota</taxon>
        <taxon>Viridiplantae</taxon>
        <taxon>Streptophyta</taxon>
        <taxon>Embryophyta</taxon>
        <taxon>Tracheophyta</taxon>
        <taxon>Spermatophyta</taxon>
        <taxon>Magnoliopsida</taxon>
        <taxon>Liliopsida</taxon>
        <taxon>Poales</taxon>
        <taxon>Poaceae</taxon>
        <taxon>PACMAD clade</taxon>
        <taxon>Arundinoideae</taxon>
        <taxon>Arundineae</taxon>
        <taxon>Arundo</taxon>
    </lineage>
</organism>
<dbReference type="EMBL" id="GBRH01259176">
    <property type="protein sequence ID" value="JAD38719.1"/>
    <property type="molecule type" value="Transcribed_RNA"/>
</dbReference>